<protein>
    <submittedName>
        <fullName evidence="1">Uncharacterized protein</fullName>
    </submittedName>
</protein>
<dbReference type="AlphaFoldDB" id="A0A1C4Y958"/>
<reference evidence="1 2" key="1">
    <citation type="submission" date="2016-06" db="EMBL/GenBank/DDBJ databases">
        <authorList>
            <person name="Kjaerup R.B."/>
            <person name="Dalgaard T.S."/>
            <person name="Juul-Madsen H.R."/>
        </authorList>
    </citation>
    <scope>NUCLEOTIDE SEQUENCE [LARGE SCALE GENOMIC DNA]</scope>
    <source>
        <strain evidence="1 2">DSM 43821</strain>
    </source>
</reference>
<gene>
    <name evidence="1" type="ORF">GA0074696_3148</name>
</gene>
<sequence>MPAGGGSSSGGAVVVVGGSAGAVVVVGGSPGAVVVVGGFAGVVVGAEVGCGSADPLGPGDGVTVTVAEGRLPGFQGRFGRLGWSTPVSSGLADGSPS</sequence>
<evidence type="ECO:0000313" key="2">
    <source>
        <dbReference type="Proteomes" id="UP000198228"/>
    </source>
</evidence>
<dbReference type="EMBL" id="LT607410">
    <property type="protein sequence ID" value="SCF17258.1"/>
    <property type="molecule type" value="Genomic_DNA"/>
</dbReference>
<organism evidence="1 2">
    <name type="scientific">Micromonospora purpureochromogenes</name>
    <dbReference type="NCBI Taxonomy" id="47872"/>
    <lineage>
        <taxon>Bacteria</taxon>
        <taxon>Bacillati</taxon>
        <taxon>Actinomycetota</taxon>
        <taxon>Actinomycetes</taxon>
        <taxon>Micromonosporales</taxon>
        <taxon>Micromonosporaceae</taxon>
        <taxon>Micromonospora</taxon>
    </lineage>
</organism>
<accession>A0A1C4Y958</accession>
<name>A0A1C4Y958_9ACTN</name>
<evidence type="ECO:0000313" key="1">
    <source>
        <dbReference type="EMBL" id="SCF17258.1"/>
    </source>
</evidence>
<dbReference type="Proteomes" id="UP000198228">
    <property type="component" value="Chromosome I"/>
</dbReference>
<proteinExistence type="predicted"/>